<dbReference type="Pfam" id="PF04130">
    <property type="entry name" value="GCP_C_terminal"/>
    <property type="match status" value="1"/>
</dbReference>
<evidence type="ECO:0000259" key="8">
    <source>
        <dbReference type="Pfam" id="PF17681"/>
    </source>
</evidence>
<dbReference type="InterPro" id="IPR042241">
    <property type="entry name" value="GCP_C_sf"/>
</dbReference>
<sequence>MAGEGDETADVFAIPDFWRTSSWLDQLPQDAATAFFSKDLTDISTPLKSSLFDAGFVATQKEGFFKLPALEPTGQSVDHEESTDDTQTTDDVTAETDPESDFWIDLDALAQKAPALPTWESFIKGTPASPQVPLLTEAGAAAYDALLSWPVDPLGLKNTDVPVVESGAYFASLLALALGRESLLFFKDDGAKSFKPALSNMRISGHSANVLQGIEKQCLTCGTWLLELRGFVQNMYSRNASRCGVALASALDEILQAIESNTVARGSNPRSLLQLQAIIKGISAVLAPFHRLTSKLRPNTSDEEILSLVFDQASSLENSETWLCEIMQEVLRRVSRPWTEFLEEWIGTKREEGIPFNKSSIGQRKGFVKVEAEFYTDDFGEQIEEIDFRLDQSRLPHFMPDDVAQTVFETGRNLRFIRASHPDHPLAQPDVVESGRPPPLHWLYDWDAILRLESRVADYRDRLLDSIDECRADNPFSKAAADPIGTVGRPALSLFTLDEEHMEAHIQASIDHFNVPMLVQEQESSLGRIIRQRLGSISQLDDLVPRTQPHWSLLSVLSFGGIVSAQAQVVNRESLRLLFRSHGLRGHLKLQRDFHLFGNGMFSSRLAHALFDPDLERADRQAGVARRGGIMGLRLGGRDTWPPASSELRLALNGVLSETYETQNRPGGSSDLPGDLSFAVRDLPEEEIDKCMNPDTLEALDFLRLSYKAPPELSFILTPTILMQYDRIFRLLLRVLRMHYVVDQLWRDVMTREDEASNVSYRFVREARHFVSSVASYFLDIGVALPWQVFEDKLDKIQASLDTRIAEKLESPGQLREFHAQVLHAIMLALFLRKRQQPVLKLLEEVFAIVLEYAKSARLRKAGTEEDADNDASEFYGRFKKKLQVFLTVCRGLTEKARIGGTREDKGLGPDGIGDESMVSRLLVKLDPNGYYSKH</sequence>
<dbReference type="HOGENOM" id="CLU_006331_0_0_1"/>
<evidence type="ECO:0000256" key="3">
    <source>
        <dbReference type="ARBA" id="ARBA00022701"/>
    </source>
</evidence>
<dbReference type="Proteomes" id="UP000029964">
    <property type="component" value="Unassembled WGS sequence"/>
</dbReference>
<comment type="caution">
    <text evidence="9">The sequence shown here is derived from an EMBL/GenBank/DDBJ whole genome shotgun (WGS) entry which is preliminary data.</text>
</comment>
<dbReference type="AlphaFoldDB" id="A0A086TEB9"/>
<dbReference type="GO" id="GO:0007020">
    <property type="term" value="P:microtubule nucleation"/>
    <property type="evidence" value="ECO:0007669"/>
    <property type="project" value="InterPro"/>
</dbReference>
<evidence type="ECO:0000256" key="6">
    <source>
        <dbReference type="SAM" id="MobiDB-lite"/>
    </source>
</evidence>
<dbReference type="STRING" id="857340.A0A086TEB9"/>
<feature type="compositionally biased region" description="Acidic residues" evidence="6">
    <location>
        <begin position="81"/>
        <end position="97"/>
    </location>
</feature>
<keyword evidence="2 5" id="KW-0963">Cytoplasm</keyword>
<dbReference type="GO" id="GO:0051321">
    <property type="term" value="P:meiotic cell cycle"/>
    <property type="evidence" value="ECO:0007669"/>
    <property type="project" value="TreeGrafter"/>
</dbReference>
<keyword evidence="10" id="KW-1185">Reference proteome</keyword>
<comment type="similarity">
    <text evidence="1 5">Belongs to the TUBGCP family.</text>
</comment>
<dbReference type="GO" id="GO:0000922">
    <property type="term" value="C:spindle pole"/>
    <property type="evidence" value="ECO:0007669"/>
    <property type="project" value="InterPro"/>
</dbReference>
<evidence type="ECO:0000313" key="9">
    <source>
        <dbReference type="EMBL" id="KFH47701.1"/>
    </source>
</evidence>
<dbReference type="PANTHER" id="PTHR19302">
    <property type="entry name" value="GAMMA TUBULIN COMPLEX PROTEIN"/>
    <property type="match status" value="1"/>
</dbReference>
<dbReference type="OrthoDB" id="775571at2759"/>
<feature type="region of interest" description="Disordered" evidence="6">
    <location>
        <begin position="71"/>
        <end position="97"/>
    </location>
</feature>
<dbReference type="GO" id="GO:0051225">
    <property type="term" value="P:spindle assembly"/>
    <property type="evidence" value="ECO:0007669"/>
    <property type="project" value="TreeGrafter"/>
</dbReference>
<gene>
    <name evidence="9" type="ORF">ACRE_013440</name>
</gene>
<evidence type="ECO:0000259" key="7">
    <source>
        <dbReference type="Pfam" id="PF04130"/>
    </source>
</evidence>
<organism evidence="9 10">
    <name type="scientific">Hapsidospora chrysogenum (strain ATCC 11550 / CBS 779.69 / DSM 880 / IAM 14645 / JCM 23072 / IMI 49137)</name>
    <name type="common">Acremonium chrysogenum</name>
    <dbReference type="NCBI Taxonomy" id="857340"/>
    <lineage>
        <taxon>Eukaryota</taxon>
        <taxon>Fungi</taxon>
        <taxon>Dikarya</taxon>
        <taxon>Ascomycota</taxon>
        <taxon>Pezizomycotina</taxon>
        <taxon>Sordariomycetes</taxon>
        <taxon>Hypocreomycetidae</taxon>
        <taxon>Hypocreales</taxon>
        <taxon>Bionectriaceae</taxon>
        <taxon>Hapsidospora</taxon>
    </lineage>
</organism>
<feature type="domain" description="Gamma tubulin complex component protein N-terminal" evidence="8">
    <location>
        <begin position="172"/>
        <end position="427"/>
    </location>
</feature>
<dbReference type="GO" id="GO:0031122">
    <property type="term" value="P:cytoplasmic microtubule organization"/>
    <property type="evidence" value="ECO:0007669"/>
    <property type="project" value="TreeGrafter"/>
</dbReference>
<evidence type="ECO:0000256" key="5">
    <source>
        <dbReference type="RuleBase" id="RU363050"/>
    </source>
</evidence>
<dbReference type="GO" id="GO:0043015">
    <property type="term" value="F:gamma-tubulin binding"/>
    <property type="evidence" value="ECO:0007669"/>
    <property type="project" value="InterPro"/>
</dbReference>
<dbReference type="PANTHER" id="PTHR19302:SF70">
    <property type="entry name" value="GAMMA-TUBULIN COMPLEX COMPONENT 6"/>
    <property type="match status" value="1"/>
</dbReference>
<evidence type="ECO:0000256" key="2">
    <source>
        <dbReference type="ARBA" id="ARBA00022490"/>
    </source>
</evidence>
<dbReference type="InterPro" id="IPR041470">
    <property type="entry name" value="GCP_N"/>
</dbReference>
<dbReference type="EMBL" id="JPKY01000007">
    <property type="protein sequence ID" value="KFH47701.1"/>
    <property type="molecule type" value="Genomic_DNA"/>
</dbReference>
<dbReference type="Gene3D" id="1.20.120.1900">
    <property type="entry name" value="Gamma-tubulin complex, C-terminal domain"/>
    <property type="match status" value="1"/>
</dbReference>
<dbReference type="GO" id="GO:0000930">
    <property type="term" value="C:gamma-tubulin complex"/>
    <property type="evidence" value="ECO:0007669"/>
    <property type="project" value="UniProtKB-ARBA"/>
</dbReference>
<evidence type="ECO:0000313" key="10">
    <source>
        <dbReference type="Proteomes" id="UP000029964"/>
    </source>
</evidence>
<dbReference type="FunFam" id="1.20.120.1900:FF:000013">
    <property type="entry name" value="Spindle pole body component"/>
    <property type="match status" value="1"/>
</dbReference>
<dbReference type="InterPro" id="IPR007259">
    <property type="entry name" value="GCP"/>
</dbReference>
<dbReference type="GO" id="GO:0005874">
    <property type="term" value="C:microtubule"/>
    <property type="evidence" value="ECO:0007669"/>
    <property type="project" value="UniProtKB-KW"/>
</dbReference>
<comment type="subcellular location">
    <subcellularLocation>
        <location evidence="5">Cytoplasm</location>
        <location evidence="5">Cytoskeleton</location>
        <location evidence="5">Microtubule organizing center</location>
    </subcellularLocation>
</comment>
<evidence type="ECO:0000256" key="4">
    <source>
        <dbReference type="ARBA" id="ARBA00023212"/>
    </source>
</evidence>
<reference evidence="10" key="1">
    <citation type="journal article" date="2014" name="Genome Announc.">
        <title>Genome sequence and annotation of Acremonium chrysogenum, producer of the beta-lactam antibiotic cephalosporin C.</title>
        <authorList>
            <person name="Terfehr D."/>
            <person name="Dahlmann T.A."/>
            <person name="Specht T."/>
            <person name="Zadra I."/>
            <person name="Kuernsteiner H."/>
            <person name="Kueck U."/>
        </authorList>
    </citation>
    <scope>NUCLEOTIDE SEQUENCE [LARGE SCALE GENOMIC DNA]</scope>
    <source>
        <strain evidence="10">ATCC 11550 / CBS 779.69 / DSM 880 / IAM 14645 / JCM 23072 / IMI 49137</strain>
    </source>
</reference>
<dbReference type="GO" id="GO:0000278">
    <property type="term" value="P:mitotic cell cycle"/>
    <property type="evidence" value="ECO:0007669"/>
    <property type="project" value="TreeGrafter"/>
</dbReference>
<protein>
    <recommendedName>
        <fullName evidence="5">Spindle pole body component</fullName>
    </recommendedName>
</protein>
<keyword evidence="4 5" id="KW-0206">Cytoskeleton</keyword>
<keyword evidence="3 5" id="KW-0493">Microtubule</keyword>
<dbReference type="GO" id="GO:0051011">
    <property type="term" value="F:microtubule minus-end binding"/>
    <property type="evidence" value="ECO:0007669"/>
    <property type="project" value="TreeGrafter"/>
</dbReference>
<dbReference type="Pfam" id="PF17681">
    <property type="entry name" value="GCP_N_terminal"/>
    <property type="match status" value="1"/>
</dbReference>
<dbReference type="InterPro" id="IPR040457">
    <property type="entry name" value="GCP_C"/>
</dbReference>
<dbReference type="GO" id="GO:0005816">
    <property type="term" value="C:spindle pole body"/>
    <property type="evidence" value="ECO:0007669"/>
    <property type="project" value="UniProtKB-ARBA"/>
</dbReference>
<accession>A0A086TEB9</accession>
<feature type="domain" description="Gamma tubulin complex component C-terminal" evidence="7">
    <location>
        <begin position="584"/>
        <end position="932"/>
    </location>
</feature>
<evidence type="ECO:0000256" key="1">
    <source>
        <dbReference type="ARBA" id="ARBA00010337"/>
    </source>
</evidence>
<name>A0A086TEB9_HAPC1</name>
<proteinExistence type="inferred from homology"/>